<dbReference type="Pfam" id="PF00989">
    <property type="entry name" value="PAS"/>
    <property type="match status" value="1"/>
</dbReference>
<evidence type="ECO:0000259" key="5">
    <source>
        <dbReference type="PROSITE" id="PS50109"/>
    </source>
</evidence>
<proteinExistence type="predicted"/>
<evidence type="ECO:0000313" key="9">
    <source>
        <dbReference type="Proteomes" id="UP000596063"/>
    </source>
</evidence>
<dbReference type="SMART" id="SM00091">
    <property type="entry name" value="PAS"/>
    <property type="match status" value="1"/>
</dbReference>
<dbReference type="PANTHER" id="PTHR43547">
    <property type="entry name" value="TWO-COMPONENT HISTIDINE KINASE"/>
    <property type="match status" value="1"/>
</dbReference>
<dbReference type="PROSITE" id="PS50110">
    <property type="entry name" value="RESPONSE_REGULATORY"/>
    <property type="match status" value="1"/>
</dbReference>
<feature type="domain" description="Histidine kinase" evidence="5">
    <location>
        <begin position="288"/>
        <end position="503"/>
    </location>
</feature>
<dbReference type="Pfam" id="PF00072">
    <property type="entry name" value="Response_reg"/>
    <property type="match status" value="1"/>
</dbReference>
<dbReference type="Pfam" id="PF00512">
    <property type="entry name" value="HisKA"/>
    <property type="match status" value="1"/>
</dbReference>
<dbReference type="AlphaFoldDB" id="A0A7T4QZ03"/>
<dbReference type="InterPro" id="IPR036890">
    <property type="entry name" value="HATPase_C_sf"/>
</dbReference>
<dbReference type="KEGG" id="snan:I6N98_13630"/>
<dbReference type="RefSeq" id="WP_198568899.1">
    <property type="nucleotide sequence ID" value="NZ_CP066167.1"/>
</dbReference>
<dbReference type="CDD" id="cd00082">
    <property type="entry name" value="HisKA"/>
    <property type="match status" value="1"/>
</dbReference>
<dbReference type="PROSITE" id="PS50112">
    <property type="entry name" value="PAS"/>
    <property type="match status" value="1"/>
</dbReference>
<dbReference type="InterPro" id="IPR003661">
    <property type="entry name" value="HisK_dim/P_dom"/>
</dbReference>
<keyword evidence="3 4" id="KW-0597">Phosphoprotein</keyword>
<dbReference type="Gene3D" id="3.40.50.2300">
    <property type="match status" value="1"/>
</dbReference>
<accession>A0A7T4QZ03</accession>
<dbReference type="SUPFAM" id="SSF55785">
    <property type="entry name" value="PYP-like sensor domain (PAS domain)"/>
    <property type="match status" value="1"/>
</dbReference>
<gene>
    <name evidence="8" type="ORF">I6N98_13630</name>
</gene>
<dbReference type="InterPro" id="IPR003594">
    <property type="entry name" value="HATPase_dom"/>
</dbReference>
<dbReference type="InterPro" id="IPR011006">
    <property type="entry name" value="CheY-like_superfamily"/>
</dbReference>
<comment type="catalytic activity">
    <reaction evidence="1">
        <text>ATP + protein L-histidine = ADP + protein N-phospho-L-histidine.</text>
        <dbReference type="EC" id="2.7.13.3"/>
    </reaction>
</comment>
<evidence type="ECO:0000259" key="7">
    <source>
        <dbReference type="PROSITE" id="PS50112"/>
    </source>
</evidence>
<dbReference type="NCBIfam" id="TIGR00229">
    <property type="entry name" value="sensory_box"/>
    <property type="match status" value="1"/>
</dbReference>
<dbReference type="Gene3D" id="1.10.287.130">
    <property type="match status" value="1"/>
</dbReference>
<dbReference type="SMART" id="SM00448">
    <property type="entry name" value="REC"/>
    <property type="match status" value="1"/>
</dbReference>
<feature type="domain" description="PAS" evidence="7">
    <location>
        <begin position="141"/>
        <end position="186"/>
    </location>
</feature>
<evidence type="ECO:0000259" key="6">
    <source>
        <dbReference type="PROSITE" id="PS50110"/>
    </source>
</evidence>
<dbReference type="GO" id="GO:0000155">
    <property type="term" value="F:phosphorelay sensor kinase activity"/>
    <property type="evidence" value="ECO:0007669"/>
    <property type="project" value="InterPro"/>
</dbReference>
<dbReference type="Proteomes" id="UP000596063">
    <property type="component" value="Chromosome"/>
</dbReference>
<dbReference type="PROSITE" id="PS50109">
    <property type="entry name" value="HIS_KIN"/>
    <property type="match status" value="1"/>
</dbReference>
<dbReference type="SUPFAM" id="SSF52172">
    <property type="entry name" value="CheY-like"/>
    <property type="match status" value="1"/>
</dbReference>
<evidence type="ECO:0000256" key="2">
    <source>
        <dbReference type="ARBA" id="ARBA00012438"/>
    </source>
</evidence>
<evidence type="ECO:0000256" key="4">
    <source>
        <dbReference type="PROSITE-ProRule" id="PRU00169"/>
    </source>
</evidence>
<reference evidence="8" key="1">
    <citation type="submission" date="2020-12" db="EMBL/GenBank/DDBJ databases">
        <authorList>
            <person name="Shan Y."/>
        </authorList>
    </citation>
    <scope>NUCLEOTIDE SEQUENCE [LARGE SCALE GENOMIC DNA]</scope>
    <source>
        <strain evidence="8">Csc3.9</strain>
    </source>
</reference>
<dbReference type="InterPro" id="IPR001789">
    <property type="entry name" value="Sig_transdc_resp-reg_receiver"/>
</dbReference>
<dbReference type="SMART" id="SM00387">
    <property type="entry name" value="HATPase_c"/>
    <property type="match status" value="1"/>
</dbReference>
<protein>
    <recommendedName>
        <fullName evidence="2">histidine kinase</fullName>
        <ecNumber evidence="2">2.7.13.3</ecNumber>
    </recommendedName>
</protein>
<dbReference type="SUPFAM" id="SSF47384">
    <property type="entry name" value="Homodimeric domain of signal transducing histidine kinase"/>
    <property type="match status" value="1"/>
</dbReference>
<evidence type="ECO:0000256" key="1">
    <source>
        <dbReference type="ARBA" id="ARBA00000085"/>
    </source>
</evidence>
<evidence type="ECO:0000313" key="8">
    <source>
        <dbReference type="EMBL" id="QQD17398.1"/>
    </source>
</evidence>
<dbReference type="PRINTS" id="PR00344">
    <property type="entry name" value="BCTRLSENSOR"/>
</dbReference>
<dbReference type="InterPro" id="IPR005467">
    <property type="entry name" value="His_kinase_dom"/>
</dbReference>
<name>A0A7T4QZ03_9GAMM</name>
<dbReference type="InterPro" id="IPR013767">
    <property type="entry name" value="PAS_fold"/>
</dbReference>
<dbReference type="InterPro" id="IPR036097">
    <property type="entry name" value="HisK_dim/P_sf"/>
</dbReference>
<dbReference type="CDD" id="cd00130">
    <property type="entry name" value="PAS"/>
    <property type="match status" value="1"/>
</dbReference>
<dbReference type="InterPro" id="IPR000014">
    <property type="entry name" value="PAS"/>
</dbReference>
<dbReference type="Gene3D" id="3.30.565.10">
    <property type="entry name" value="Histidine kinase-like ATPase, C-terminal domain"/>
    <property type="match status" value="1"/>
</dbReference>
<feature type="modified residue" description="4-aspartylphosphate" evidence="4">
    <location>
        <position position="58"/>
    </location>
</feature>
<feature type="domain" description="Response regulatory" evidence="6">
    <location>
        <begin position="9"/>
        <end position="125"/>
    </location>
</feature>
<organism evidence="8 9">
    <name type="scientific">Spongiibacter nanhainus</name>
    <dbReference type="NCBI Taxonomy" id="2794344"/>
    <lineage>
        <taxon>Bacteria</taxon>
        <taxon>Pseudomonadati</taxon>
        <taxon>Pseudomonadota</taxon>
        <taxon>Gammaproteobacteria</taxon>
        <taxon>Cellvibrionales</taxon>
        <taxon>Spongiibacteraceae</taxon>
        <taxon>Spongiibacter</taxon>
    </lineage>
</organism>
<dbReference type="CDD" id="cd19920">
    <property type="entry name" value="REC_PA4781-like"/>
    <property type="match status" value="1"/>
</dbReference>
<sequence length="513" mass="55747">MTPSRGGEQILLVDDNPTNLQVLFKTLEGSGYRLLAARDGESALYTARRAKPVLMLLDVMMPGMDGFEVCERLKADPETADIVVIFLSALTDSQSKVHGLAIGGVDYIGKPFQSEEVLARVRTHIKIQRLEQALARRNSELEDENQRILDAVEEGIFSLDGEGRITAMNARATELTGWAASDALGELLSRLALFRNGELNKRLAQLYEEGASLRHDHVDLYQDSGEILPVALTGSPLTGGGAVLVLRDISEWLASQRALEHARAEMDSQRQHLAHIERLSTGGEMAAGIAHEVNQPLTAVSNYARVAQRLLEQVPGETADKLDDVMSKIATQAQRASAVIQRMRTYVKKPSGARELQSINTVLEDVLALAEVDSRVNRVHVALVADPDLPDIFIDEVQVQQVVLNLIRNAMEATAQSGSDAPVQVRSFRESGHVIVEVEDSGPGLAPEVEEQLFSPFVTSKEGGMGIGLSVSQSIMQSHGGDIRHRPSPGGGAVFRCEFPLPTAEQLPPKTEA</sequence>
<dbReference type="SUPFAM" id="SSF55874">
    <property type="entry name" value="ATPase domain of HSP90 chaperone/DNA topoisomerase II/histidine kinase"/>
    <property type="match status" value="1"/>
</dbReference>
<dbReference type="EMBL" id="CP066167">
    <property type="protein sequence ID" value="QQD17398.1"/>
    <property type="molecule type" value="Genomic_DNA"/>
</dbReference>
<dbReference type="InterPro" id="IPR035965">
    <property type="entry name" value="PAS-like_dom_sf"/>
</dbReference>
<dbReference type="Pfam" id="PF02518">
    <property type="entry name" value="HATPase_c"/>
    <property type="match status" value="1"/>
</dbReference>
<dbReference type="GO" id="GO:0006355">
    <property type="term" value="P:regulation of DNA-templated transcription"/>
    <property type="evidence" value="ECO:0007669"/>
    <property type="project" value="InterPro"/>
</dbReference>
<dbReference type="SMART" id="SM00388">
    <property type="entry name" value="HisKA"/>
    <property type="match status" value="1"/>
</dbReference>
<dbReference type="PANTHER" id="PTHR43547:SF2">
    <property type="entry name" value="HYBRID SIGNAL TRANSDUCTION HISTIDINE KINASE C"/>
    <property type="match status" value="1"/>
</dbReference>
<dbReference type="Gene3D" id="3.30.450.20">
    <property type="entry name" value="PAS domain"/>
    <property type="match status" value="1"/>
</dbReference>
<keyword evidence="9" id="KW-1185">Reference proteome</keyword>
<dbReference type="InterPro" id="IPR004358">
    <property type="entry name" value="Sig_transdc_His_kin-like_C"/>
</dbReference>
<evidence type="ECO:0000256" key="3">
    <source>
        <dbReference type="ARBA" id="ARBA00022553"/>
    </source>
</evidence>
<dbReference type="EC" id="2.7.13.3" evidence="2"/>